<gene>
    <name evidence="2" type="ORF">GC101_25910</name>
</gene>
<organism evidence="2 3">
    <name type="scientific">Paenibacillus phytohabitans</name>
    <dbReference type="NCBI Taxonomy" id="2654978"/>
    <lineage>
        <taxon>Bacteria</taxon>
        <taxon>Bacillati</taxon>
        <taxon>Bacillota</taxon>
        <taxon>Bacilli</taxon>
        <taxon>Bacillales</taxon>
        <taxon>Paenibacillaceae</taxon>
        <taxon>Paenibacillus</taxon>
    </lineage>
</organism>
<evidence type="ECO:0000256" key="1">
    <source>
        <dbReference type="SAM" id="MobiDB-lite"/>
    </source>
</evidence>
<accession>A0ABX1YML9</accession>
<reference evidence="2 3" key="1">
    <citation type="submission" date="2019-10" db="EMBL/GenBank/DDBJ databases">
        <title>Description of Paenibacillus terricola sp. nov.</title>
        <authorList>
            <person name="Carlier A."/>
            <person name="Qi S."/>
        </authorList>
    </citation>
    <scope>NUCLEOTIDE SEQUENCE [LARGE SCALE GENOMIC DNA]</scope>
    <source>
        <strain evidence="2 3">LMG 31459</strain>
    </source>
</reference>
<evidence type="ECO:0000313" key="2">
    <source>
        <dbReference type="EMBL" id="NOU82307.1"/>
    </source>
</evidence>
<dbReference type="Proteomes" id="UP000596857">
    <property type="component" value="Unassembled WGS sequence"/>
</dbReference>
<protein>
    <submittedName>
        <fullName evidence="2">Uncharacterized protein</fullName>
    </submittedName>
</protein>
<dbReference type="EMBL" id="WHOB01000073">
    <property type="protein sequence ID" value="NOU82307.1"/>
    <property type="molecule type" value="Genomic_DNA"/>
</dbReference>
<sequence>MTKKYGLVLDSIQLNIFRSLVPEKIRRKTLETFLFNQYKPSLNIDLDGEETEKKRGRGRPRNKNSETSTSTNMALSDEAISVIDRMVIELKNEGVLGANRSSVMRDLILNFNQFYKGNNDLFISPSERKPNTFYLEIGTHDFLNKWTRSRNLNYSIEQYILSPDFSILSITEEEISYLKKVPTELEPIRISISEKAYSAIDDILKNLGSGITRTALMRLVVRRLIQLDQGISLPNLLAKKKLDAAIFNYENIAGTEKAQELISDYLNKNYNKE</sequence>
<comment type="caution">
    <text evidence="2">The sequence shown here is derived from an EMBL/GenBank/DDBJ whole genome shotgun (WGS) entry which is preliminary data.</text>
</comment>
<name>A0ABX1YML9_9BACL</name>
<dbReference type="RefSeq" id="WP_171719675.1">
    <property type="nucleotide sequence ID" value="NZ_WHOB01000073.1"/>
</dbReference>
<feature type="region of interest" description="Disordered" evidence="1">
    <location>
        <begin position="46"/>
        <end position="71"/>
    </location>
</feature>
<evidence type="ECO:0000313" key="3">
    <source>
        <dbReference type="Proteomes" id="UP000596857"/>
    </source>
</evidence>
<keyword evidence="3" id="KW-1185">Reference proteome</keyword>
<proteinExistence type="predicted"/>